<keyword evidence="7" id="KW-0346">Stress response</keyword>
<dbReference type="AlphaFoldDB" id="A0A450TE64"/>
<dbReference type="Pfam" id="PF07927">
    <property type="entry name" value="HicA_toxin"/>
    <property type="match status" value="1"/>
</dbReference>
<proteinExistence type="inferred from homology"/>
<name>A0A450TE64_9GAMM</name>
<evidence type="ECO:0000256" key="7">
    <source>
        <dbReference type="ARBA" id="ARBA00023016"/>
    </source>
</evidence>
<evidence type="ECO:0000256" key="5">
    <source>
        <dbReference type="ARBA" id="ARBA00022801"/>
    </source>
</evidence>
<evidence type="ECO:0000256" key="3">
    <source>
        <dbReference type="ARBA" id="ARBA00022722"/>
    </source>
</evidence>
<gene>
    <name evidence="8" type="ORF">BECKFW1821B_GA0114236_110212</name>
</gene>
<sequence length="55" mass="6309">MLLGTGFERVRTKGSHGIYRKGAQRFVIPFYKGKTLHPRITRDLMGVVENGIIRH</sequence>
<evidence type="ECO:0000256" key="4">
    <source>
        <dbReference type="ARBA" id="ARBA00022759"/>
    </source>
</evidence>
<dbReference type="GO" id="GO:0003729">
    <property type="term" value="F:mRNA binding"/>
    <property type="evidence" value="ECO:0007669"/>
    <property type="project" value="InterPro"/>
</dbReference>
<evidence type="ECO:0000313" key="8">
    <source>
        <dbReference type="EMBL" id="VFJ65297.1"/>
    </source>
</evidence>
<organism evidence="8">
    <name type="scientific">Candidatus Kentrum sp. FW</name>
    <dbReference type="NCBI Taxonomy" id="2126338"/>
    <lineage>
        <taxon>Bacteria</taxon>
        <taxon>Pseudomonadati</taxon>
        <taxon>Pseudomonadota</taxon>
        <taxon>Gammaproteobacteria</taxon>
        <taxon>Candidatus Kentrum</taxon>
    </lineage>
</organism>
<dbReference type="Gene3D" id="3.30.920.30">
    <property type="entry name" value="Hypothetical protein"/>
    <property type="match status" value="1"/>
</dbReference>
<dbReference type="SUPFAM" id="SSF54786">
    <property type="entry name" value="YcfA/nrd intein domain"/>
    <property type="match status" value="1"/>
</dbReference>
<dbReference type="InterPro" id="IPR038570">
    <property type="entry name" value="HicA_sf"/>
</dbReference>
<dbReference type="GO" id="GO:0004519">
    <property type="term" value="F:endonuclease activity"/>
    <property type="evidence" value="ECO:0007669"/>
    <property type="project" value="UniProtKB-KW"/>
</dbReference>
<keyword evidence="4" id="KW-0255">Endonuclease</keyword>
<evidence type="ECO:0000256" key="1">
    <source>
        <dbReference type="ARBA" id="ARBA00006620"/>
    </source>
</evidence>
<keyword evidence="6" id="KW-0694">RNA-binding</keyword>
<dbReference type="InterPro" id="IPR012933">
    <property type="entry name" value="HicA_mRNA_interferase"/>
</dbReference>
<evidence type="ECO:0000256" key="2">
    <source>
        <dbReference type="ARBA" id="ARBA00022649"/>
    </source>
</evidence>
<evidence type="ECO:0000256" key="6">
    <source>
        <dbReference type="ARBA" id="ARBA00022884"/>
    </source>
</evidence>
<dbReference type="EMBL" id="CAADFD010000102">
    <property type="protein sequence ID" value="VFJ65297.1"/>
    <property type="molecule type" value="Genomic_DNA"/>
</dbReference>
<keyword evidence="2" id="KW-1277">Toxin-antitoxin system</keyword>
<accession>A0A450TE64</accession>
<dbReference type="GO" id="GO:0016787">
    <property type="term" value="F:hydrolase activity"/>
    <property type="evidence" value="ECO:0007669"/>
    <property type="project" value="UniProtKB-KW"/>
</dbReference>
<keyword evidence="3" id="KW-0540">Nuclease</keyword>
<keyword evidence="5" id="KW-0378">Hydrolase</keyword>
<comment type="similarity">
    <text evidence="1">Belongs to the HicA mRNA interferase family.</text>
</comment>
<protein>
    <submittedName>
        <fullName evidence="8">HicA toxin of toxin-antitoxin</fullName>
    </submittedName>
</protein>
<reference evidence="8" key="1">
    <citation type="submission" date="2019-02" db="EMBL/GenBank/DDBJ databases">
        <authorList>
            <person name="Gruber-Vodicka R. H."/>
            <person name="Seah K. B. B."/>
        </authorList>
    </citation>
    <scope>NUCLEOTIDE SEQUENCE</scope>
    <source>
        <strain evidence="8">BECK_BZ106</strain>
    </source>
</reference>